<evidence type="ECO:0000313" key="1">
    <source>
        <dbReference type="EMBL" id="ESW19728.1"/>
    </source>
</evidence>
<sequence>MDLSRRSYGYSKVDKEDPEDIIRRRAQFLIHKVLDKADSRRKPSCLRLRISKLKVKIGRRLMRLRKRMISGVSSLRLGIHGHFTTQLKTWKRLFGRGRQSPTLIALPPLIT</sequence>
<protein>
    <submittedName>
        <fullName evidence="1">Uncharacterized protein</fullName>
    </submittedName>
</protein>
<name>V7BRT3_PHAVU</name>
<dbReference type="EMBL" id="CM002293">
    <property type="protein sequence ID" value="ESW19728.1"/>
    <property type="molecule type" value="Genomic_DNA"/>
</dbReference>
<organism evidence="1 2">
    <name type="scientific">Phaseolus vulgaris</name>
    <name type="common">Kidney bean</name>
    <name type="synonym">French bean</name>
    <dbReference type="NCBI Taxonomy" id="3885"/>
    <lineage>
        <taxon>Eukaryota</taxon>
        <taxon>Viridiplantae</taxon>
        <taxon>Streptophyta</taxon>
        <taxon>Embryophyta</taxon>
        <taxon>Tracheophyta</taxon>
        <taxon>Spermatophyta</taxon>
        <taxon>Magnoliopsida</taxon>
        <taxon>eudicotyledons</taxon>
        <taxon>Gunneridae</taxon>
        <taxon>Pentapetalae</taxon>
        <taxon>rosids</taxon>
        <taxon>fabids</taxon>
        <taxon>Fabales</taxon>
        <taxon>Fabaceae</taxon>
        <taxon>Papilionoideae</taxon>
        <taxon>50 kb inversion clade</taxon>
        <taxon>NPAAA clade</taxon>
        <taxon>indigoferoid/millettioid clade</taxon>
        <taxon>Phaseoleae</taxon>
        <taxon>Phaseolus</taxon>
    </lineage>
</organism>
<gene>
    <name evidence="1" type="ORF">PHAVU_006G150300g</name>
</gene>
<reference evidence="2" key="1">
    <citation type="journal article" date="2014" name="Nat. Genet.">
        <title>A reference genome for common bean and genome-wide analysis of dual domestications.</title>
        <authorList>
            <person name="Schmutz J."/>
            <person name="McClean P.E."/>
            <person name="Mamidi S."/>
            <person name="Wu G.A."/>
            <person name="Cannon S.B."/>
            <person name="Grimwood J."/>
            <person name="Jenkins J."/>
            <person name="Shu S."/>
            <person name="Song Q."/>
            <person name="Chavarro C."/>
            <person name="Torres-Torres M."/>
            <person name="Geffroy V."/>
            <person name="Moghaddam S.M."/>
            <person name="Gao D."/>
            <person name="Abernathy B."/>
            <person name="Barry K."/>
            <person name="Blair M."/>
            <person name="Brick M.A."/>
            <person name="Chovatia M."/>
            <person name="Gepts P."/>
            <person name="Goodstein D.M."/>
            <person name="Gonzales M."/>
            <person name="Hellsten U."/>
            <person name="Hyten D.L."/>
            <person name="Jia G."/>
            <person name="Kelly J.D."/>
            <person name="Kudrna D."/>
            <person name="Lee R."/>
            <person name="Richard M.M."/>
            <person name="Miklas P.N."/>
            <person name="Osorno J.M."/>
            <person name="Rodrigues J."/>
            <person name="Thareau V."/>
            <person name="Urrea C.A."/>
            <person name="Wang M."/>
            <person name="Yu Y."/>
            <person name="Zhang M."/>
            <person name="Wing R.A."/>
            <person name="Cregan P.B."/>
            <person name="Rokhsar D.S."/>
            <person name="Jackson S.A."/>
        </authorList>
    </citation>
    <scope>NUCLEOTIDE SEQUENCE [LARGE SCALE GENOMIC DNA]</scope>
    <source>
        <strain evidence="2">cv. G19833</strain>
    </source>
</reference>
<dbReference type="Gramene" id="ESW19728">
    <property type="protein sequence ID" value="ESW19728"/>
    <property type="gene ID" value="PHAVU_006G150300g"/>
</dbReference>
<dbReference type="Proteomes" id="UP000000226">
    <property type="component" value="Chromosome 6"/>
</dbReference>
<dbReference type="eggNOG" id="ENOG502S4N4">
    <property type="taxonomic scope" value="Eukaryota"/>
</dbReference>
<dbReference type="OMA" id="YAYSKME"/>
<dbReference type="AlphaFoldDB" id="V7BRT3"/>
<keyword evidence="2" id="KW-1185">Reference proteome</keyword>
<dbReference type="PANTHER" id="PTHR35687">
    <property type="entry name" value="OS07G0516700 PROTEIN"/>
    <property type="match status" value="1"/>
</dbReference>
<evidence type="ECO:0000313" key="2">
    <source>
        <dbReference type="Proteomes" id="UP000000226"/>
    </source>
</evidence>
<dbReference type="PANTHER" id="PTHR35687:SF1">
    <property type="entry name" value="OS07G0516700 PROTEIN"/>
    <property type="match status" value="1"/>
</dbReference>
<proteinExistence type="predicted"/>
<dbReference type="OrthoDB" id="1909082at2759"/>
<accession>V7BRT3</accession>